<keyword evidence="3" id="KW-1185">Reference proteome</keyword>
<name>Q0N423_9ABAC</name>
<protein>
    <submittedName>
        <fullName evidence="2">VP39</fullName>
    </submittedName>
</protein>
<feature type="compositionally biased region" description="Low complexity" evidence="1">
    <location>
        <begin position="332"/>
        <end position="350"/>
    </location>
</feature>
<feature type="region of interest" description="Disordered" evidence="1">
    <location>
        <begin position="318"/>
        <end position="350"/>
    </location>
</feature>
<dbReference type="OrthoDB" id="9419at10239"/>
<evidence type="ECO:0000313" key="3">
    <source>
        <dbReference type="Proteomes" id="UP000214353"/>
    </source>
</evidence>
<accession>Q0N423</accession>
<dbReference type="GeneID" id="5141945"/>
<reference evidence="2 3" key="1">
    <citation type="journal article" date="2009" name="BMC Genomics">
        <title>Genomic sequence, organization and characteristics of a new nucleopolyhedrovirus isolated from Clanis bilineata larva.</title>
        <authorList>
            <person name="Zhu S.Y."/>
            <person name="Yi J.P."/>
            <person name="Shen W.D."/>
            <person name="Wang L.Q."/>
            <person name="He H.G."/>
            <person name="Wang Y."/>
            <person name="Li B."/>
            <person name="Wang W.B."/>
        </authorList>
    </citation>
    <scope>NUCLEOTIDE SEQUENCE [LARGE SCALE GENOMIC DNA]</scope>
    <source>
        <strain evidence="2">DZ1</strain>
    </source>
</reference>
<evidence type="ECO:0000256" key="1">
    <source>
        <dbReference type="SAM" id="MobiDB-lite"/>
    </source>
</evidence>
<sequence length="350" mass="39235">MALVVSGMATGRINNYCIFGSVQPFDACGPYRSPCSDDAKNNDGWLICDYHLSTRFKMEKMVLPIPDADGTALNRTLARSLVNHKAIGDERILVPTKRNYMSVLNILALQLAEQYIFHIIYENDVERERICQMLEISERFENDTYKVVDTINARTSAIMAMVTPNRYCSRPLYTDDRIWSVTDENNVGGQVFNEMPPFLQNLISKAVGPEIMQIENEELLLRNCATCHITQSGLVADVRLYNPIESKYRRSANENVLQIENVLKFRGNANALQKNLNRYDPYSLEVPLMLGTQIAITDKTKGSLKRFTVDVTLPVSGGSAARRPRYETETAPTTVTLGGPTIGTPTPLIA</sequence>
<dbReference type="KEGG" id="vg:5141945"/>
<dbReference type="RefSeq" id="YP_717616.1">
    <property type="nucleotide sequence ID" value="NC_008293.1"/>
</dbReference>
<dbReference type="EMBL" id="DQ504428">
    <property type="protein sequence ID" value="ABF47420.1"/>
    <property type="molecule type" value="Genomic_DNA"/>
</dbReference>
<organism evidence="2 3">
    <name type="scientific">Clanis bilineata nucleopolyhedrovirus</name>
    <dbReference type="NCBI Taxonomy" id="1307957"/>
    <lineage>
        <taxon>Viruses</taxon>
        <taxon>Viruses incertae sedis</taxon>
        <taxon>Naldaviricetes</taxon>
        <taxon>Lefavirales</taxon>
        <taxon>Baculoviridae</taxon>
        <taxon>Alphabaculovirus</taxon>
        <taxon>Alphabaculovirus clabilineatae</taxon>
    </lineage>
</organism>
<dbReference type="GO" id="GO:0005198">
    <property type="term" value="F:structural molecule activity"/>
    <property type="evidence" value="ECO:0007669"/>
    <property type="project" value="InterPro"/>
</dbReference>
<dbReference type="Pfam" id="PF04501">
    <property type="entry name" value="Baculo_VP39"/>
    <property type="match status" value="1"/>
</dbReference>
<dbReference type="InterPro" id="IPR007589">
    <property type="entry name" value="Baculo_VP39"/>
</dbReference>
<dbReference type="Proteomes" id="UP000214353">
    <property type="component" value="Segment"/>
</dbReference>
<proteinExistence type="predicted"/>
<evidence type="ECO:0000313" key="2">
    <source>
        <dbReference type="EMBL" id="ABF47420.1"/>
    </source>
</evidence>
<dbReference type="GO" id="GO:0019028">
    <property type="term" value="C:viral capsid"/>
    <property type="evidence" value="ECO:0007669"/>
    <property type="project" value="InterPro"/>
</dbReference>